<evidence type="ECO:0000256" key="1">
    <source>
        <dbReference type="SAM" id="Phobius"/>
    </source>
</evidence>
<feature type="transmembrane region" description="Helical" evidence="1">
    <location>
        <begin position="21"/>
        <end position="48"/>
    </location>
</feature>
<keyword evidence="1" id="KW-0812">Transmembrane</keyword>
<proteinExistence type="predicted"/>
<keyword evidence="3" id="KW-1185">Reference proteome</keyword>
<dbReference type="KEGG" id="qdo:H9Q78_03350"/>
<sequence>MSLEEDSMRGGEKREEASVRAGRIVLLLFVYSVIGWVVEVVFMFFLYGEYCERGFLYGPYCPIYGFGLVGLGVLLKRCLNKPVRFILLSMAICGVLEYLTGAVLEAVFHTVWWDYSMFQFHISGRVCLETLIPFGILSYLFLRFIHPKIAGMVERIPARMLYGLSTSIVLVIIIDFIATVRRWM</sequence>
<keyword evidence="1" id="KW-1133">Transmembrane helix</keyword>
<dbReference type="EMBL" id="CP060634">
    <property type="protein sequence ID" value="QNM06205.1"/>
    <property type="molecule type" value="Genomic_DNA"/>
</dbReference>
<name>A0A7G9G5X3_9FIRM</name>
<feature type="transmembrane region" description="Helical" evidence="1">
    <location>
        <begin position="87"/>
        <end position="112"/>
    </location>
</feature>
<dbReference type="Pfam" id="PF06541">
    <property type="entry name" value="ABC_trans_CmpB"/>
    <property type="match status" value="1"/>
</dbReference>
<keyword evidence="1" id="KW-0472">Membrane</keyword>
<feature type="transmembrane region" description="Helical" evidence="1">
    <location>
        <begin position="118"/>
        <end position="141"/>
    </location>
</feature>
<evidence type="ECO:0000313" key="2">
    <source>
        <dbReference type="EMBL" id="QNM06205.1"/>
    </source>
</evidence>
<gene>
    <name evidence="2" type="ORF">H9Q78_03350</name>
</gene>
<organism evidence="2 3">
    <name type="scientific">Qiania dongpingensis</name>
    <dbReference type="NCBI Taxonomy" id="2763669"/>
    <lineage>
        <taxon>Bacteria</taxon>
        <taxon>Bacillati</taxon>
        <taxon>Bacillota</taxon>
        <taxon>Clostridia</taxon>
        <taxon>Lachnospirales</taxon>
        <taxon>Lachnospiraceae</taxon>
        <taxon>Qiania</taxon>
    </lineage>
</organism>
<reference evidence="2 3" key="1">
    <citation type="submission" date="2020-08" db="EMBL/GenBank/DDBJ databases">
        <authorList>
            <person name="Liu C."/>
            <person name="Sun Q."/>
        </authorList>
    </citation>
    <scope>NUCLEOTIDE SEQUENCE [LARGE SCALE GENOMIC DNA]</scope>
    <source>
        <strain evidence="2 3">NSJ-38</strain>
    </source>
</reference>
<dbReference type="InterPro" id="IPR010540">
    <property type="entry name" value="CmpB_TMEM229"/>
</dbReference>
<feature type="transmembrane region" description="Helical" evidence="1">
    <location>
        <begin position="54"/>
        <end position="75"/>
    </location>
</feature>
<accession>A0A7G9G5X3</accession>
<protein>
    <submittedName>
        <fullName evidence="2">Putative ABC transporter permease</fullName>
    </submittedName>
</protein>
<dbReference type="RefSeq" id="WP_249303596.1">
    <property type="nucleotide sequence ID" value="NZ_CP060634.1"/>
</dbReference>
<feature type="transmembrane region" description="Helical" evidence="1">
    <location>
        <begin position="161"/>
        <end position="180"/>
    </location>
</feature>
<evidence type="ECO:0000313" key="3">
    <source>
        <dbReference type="Proteomes" id="UP000515823"/>
    </source>
</evidence>
<dbReference type="Proteomes" id="UP000515823">
    <property type="component" value="Chromosome"/>
</dbReference>
<dbReference type="AlphaFoldDB" id="A0A7G9G5X3"/>